<organism evidence="2 3">
    <name type="scientific">Nocardia amamiensis</name>
    <dbReference type="NCBI Taxonomy" id="404578"/>
    <lineage>
        <taxon>Bacteria</taxon>
        <taxon>Bacillati</taxon>
        <taxon>Actinomycetota</taxon>
        <taxon>Actinomycetes</taxon>
        <taxon>Mycobacteriales</taxon>
        <taxon>Nocardiaceae</taxon>
        <taxon>Nocardia</taxon>
    </lineage>
</organism>
<evidence type="ECO:0000259" key="1">
    <source>
        <dbReference type="Pfam" id="PF06722"/>
    </source>
</evidence>
<gene>
    <name evidence="2" type="ORF">IU459_28110</name>
</gene>
<feature type="domain" description="Erythromycin biosynthesis protein CIII-like C-terminal" evidence="1">
    <location>
        <begin position="281"/>
        <end position="409"/>
    </location>
</feature>
<dbReference type="Pfam" id="PF06722">
    <property type="entry name" value="EryCIII-like_C"/>
    <property type="match status" value="1"/>
</dbReference>
<dbReference type="Gene3D" id="3.40.50.2000">
    <property type="entry name" value="Glycogen Phosphorylase B"/>
    <property type="match status" value="2"/>
</dbReference>
<dbReference type="PANTHER" id="PTHR48050:SF13">
    <property type="entry name" value="STEROL 3-BETA-GLUCOSYLTRANSFERASE UGT80A2"/>
    <property type="match status" value="1"/>
</dbReference>
<dbReference type="CDD" id="cd03784">
    <property type="entry name" value="GT1_Gtf-like"/>
    <property type="match status" value="1"/>
</dbReference>
<comment type="caution">
    <text evidence="2">The sequence shown here is derived from an EMBL/GenBank/DDBJ whole genome shotgun (WGS) entry which is preliminary data.</text>
</comment>
<keyword evidence="3" id="KW-1185">Reference proteome</keyword>
<dbReference type="Proteomes" id="UP000702209">
    <property type="component" value="Unassembled WGS sequence"/>
</dbReference>
<dbReference type="PANTHER" id="PTHR48050">
    <property type="entry name" value="STEROL 3-BETA-GLUCOSYLTRANSFERASE"/>
    <property type="match status" value="1"/>
</dbReference>
<dbReference type="InterPro" id="IPR010610">
    <property type="entry name" value="EryCIII-like_C"/>
</dbReference>
<reference evidence="2 3" key="1">
    <citation type="submission" date="2020-10" db="EMBL/GenBank/DDBJ databases">
        <title>Identification of Nocardia species via Next-generation sequencing and recognition of intraspecies genetic diversity.</title>
        <authorList>
            <person name="Li P."/>
            <person name="Li P."/>
            <person name="Lu B."/>
        </authorList>
    </citation>
    <scope>NUCLEOTIDE SEQUENCE [LARGE SCALE GENOMIC DNA]</scope>
    <source>
        <strain evidence="2 3">BJ06-0157</strain>
    </source>
</reference>
<sequence>MGRYLLAASPIPGHVLPILSIGADMVRRGHSVRLLTGREFITPAAVRGMRAVALPGRAETTRLSAGRGYPAILRRWRAGRAELLSVFLAPMVAQYAALRAELEREPAEAIMVDLAFTGAIPLLLSGRPRPAIVVCGVGPLTVSSIDTAPFGTGWQPRPGVTYARMNRFTHGVLFRDVQARLDRILNSVQAARMPVFLTDWPVLADRILQLTVPTFEYPRRDLPHGVLFTGPLPAADDAAEWKAPPAARSRIRVHVTQGTWDNTDPTQLIVPTLEGLAERDDLEVIATTGRSVSLPIAPPGNAHVMEFCAYSALLPTVEVMITNGGYGGVHAALAHGVPLVVAGDSADKPEVAARVAHFGVGIDLRTARPTAHMVATAVDRVLATQSYRRAAAGIASDIAATRPYEVIEQALAEHAARGPRPIWIPRHDSPFLPTEELP</sequence>
<evidence type="ECO:0000313" key="3">
    <source>
        <dbReference type="Proteomes" id="UP000702209"/>
    </source>
</evidence>
<dbReference type="SUPFAM" id="SSF53756">
    <property type="entry name" value="UDP-Glycosyltransferase/glycogen phosphorylase"/>
    <property type="match status" value="1"/>
</dbReference>
<dbReference type="RefSeq" id="WP_195132595.1">
    <property type="nucleotide sequence ID" value="NZ_JADLQX010000026.1"/>
</dbReference>
<dbReference type="InterPro" id="IPR002213">
    <property type="entry name" value="UDP_glucos_trans"/>
</dbReference>
<proteinExistence type="predicted"/>
<evidence type="ECO:0000313" key="2">
    <source>
        <dbReference type="EMBL" id="MBF6301375.1"/>
    </source>
</evidence>
<protein>
    <submittedName>
        <fullName evidence="2">Glycosyltransferase family 1 protein</fullName>
    </submittedName>
</protein>
<name>A0ABS0CXP8_9NOCA</name>
<accession>A0ABS0CXP8</accession>
<dbReference type="EMBL" id="JADLQX010000026">
    <property type="protein sequence ID" value="MBF6301375.1"/>
    <property type="molecule type" value="Genomic_DNA"/>
</dbReference>
<dbReference type="InterPro" id="IPR050426">
    <property type="entry name" value="Glycosyltransferase_28"/>
</dbReference>